<comment type="caution">
    <text evidence="3">The sequence shown here is derived from an EMBL/GenBank/DDBJ whole genome shotgun (WGS) entry which is preliminary data.</text>
</comment>
<dbReference type="Proteomes" id="UP001160390">
    <property type="component" value="Unassembled WGS sequence"/>
</dbReference>
<evidence type="ECO:0000256" key="1">
    <source>
        <dbReference type="SAM" id="Phobius"/>
    </source>
</evidence>
<feature type="chain" id="PRO_5041413517" evidence="2">
    <location>
        <begin position="21"/>
        <end position="199"/>
    </location>
</feature>
<name>A0AA35MFL4_9HYPO</name>
<evidence type="ECO:0000313" key="3">
    <source>
        <dbReference type="EMBL" id="CAI6096265.1"/>
    </source>
</evidence>
<gene>
    <name evidence="3" type="ORF">CCHLO57077_00008911</name>
</gene>
<accession>A0AA35MFL4</accession>
<keyword evidence="1" id="KW-1133">Transmembrane helix</keyword>
<organism evidence="3 4">
    <name type="scientific">Clonostachys chloroleuca</name>
    <dbReference type="NCBI Taxonomy" id="1926264"/>
    <lineage>
        <taxon>Eukaryota</taxon>
        <taxon>Fungi</taxon>
        <taxon>Dikarya</taxon>
        <taxon>Ascomycota</taxon>
        <taxon>Pezizomycotina</taxon>
        <taxon>Sordariomycetes</taxon>
        <taxon>Hypocreomycetidae</taxon>
        <taxon>Hypocreales</taxon>
        <taxon>Bionectriaceae</taxon>
        <taxon>Clonostachys</taxon>
    </lineage>
</organism>
<reference evidence="3" key="1">
    <citation type="submission" date="2023-01" db="EMBL/GenBank/DDBJ databases">
        <authorList>
            <person name="Piombo E."/>
        </authorList>
    </citation>
    <scope>NUCLEOTIDE SEQUENCE</scope>
</reference>
<keyword evidence="4" id="KW-1185">Reference proteome</keyword>
<keyword evidence="2" id="KW-0732">Signal</keyword>
<protein>
    <submittedName>
        <fullName evidence="3">Uncharacterized protein</fullName>
    </submittedName>
</protein>
<dbReference type="AlphaFoldDB" id="A0AA35MFL4"/>
<dbReference type="EMBL" id="CABFNP030001282">
    <property type="protein sequence ID" value="CAI6096265.1"/>
    <property type="molecule type" value="Genomic_DNA"/>
</dbReference>
<feature type="signal peptide" evidence="2">
    <location>
        <begin position="1"/>
        <end position="20"/>
    </location>
</feature>
<sequence length="199" mass="22056">MWVYLVTVGQFLILCKVKNSLVNGPSGSGCPLLCIGVALVEARDSRNQFTELFTTFNGWYYGEGNSEKCDLAQENYTSAPEIPGQHRWAWELVDCILGITSEAQKAEFALGERSESSLLRGLSSSLINLSDLFVEYVLGMRAMANCIYRMYRLCYKVIALAPIAVFMPGLSETAVVLGWMGLLLPIHYLGVTLLLRPTN</sequence>
<keyword evidence="1" id="KW-0472">Membrane</keyword>
<evidence type="ECO:0000313" key="4">
    <source>
        <dbReference type="Proteomes" id="UP001160390"/>
    </source>
</evidence>
<feature type="transmembrane region" description="Helical" evidence="1">
    <location>
        <begin position="176"/>
        <end position="195"/>
    </location>
</feature>
<evidence type="ECO:0000256" key="2">
    <source>
        <dbReference type="SAM" id="SignalP"/>
    </source>
</evidence>
<keyword evidence="1" id="KW-0812">Transmembrane</keyword>
<feature type="transmembrane region" description="Helical" evidence="1">
    <location>
        <begin position="153"/>
        <end position="170"/>
    </location>
</feature>
<proteinExistence type="predicted"/>